<accession>A0A8B9MF82</accession>
<proteinExistence type="predicted"/>
<keyword evidence="2" id="KW-1185">Reference proteome</keyword>
<sequence>MPFEFLKYCSLFSRMSFTEQSLTDFYSRLSFFSFSFVLQSKKNVLTAQMNAECLVILTGVGCHSSLQPVRLRMQIIAQISLYPQLKLTLRLRHTKL</sequence>
<dbReference type="Ensembl" id="ENSANIT00000006988.1">
    <property type="protein sequence ID" value="ENSANIP00000006759.1"/>
    <property type="gene ID" value="ENSANIG00000004589.1"/>
</dbReference>
<reference evidence="1" key="2">
    <citation type="submission" date="2025-09" db="UniProtKB">
        <authorList>
            <consortium name="Ensembl"/>
        </authorList>
    </citation>
    <scope>IDENTIFICATION</scope>
</reference>
<name>A0A8B9MF82_9AVES</name>
<evidence type="ECO:0000313" key="1">
    <source>
        <dbReference type="Ensembl" id="ENSANIP00000006759.1"/>
    </source>
</evidence>
<reference evidence="1" key="1">
    <citation type="submission" date="2025-08" db="UniProtKB">
        <authorList>
            <consortium name="Ensembl"/>
        </authorList>
    </citation>
    <scope>IDENTIFICATION</scope>
</reference>
<dbReference type="Proteomes" id="UP000694541">
    <property type="component" value="Unplaced"/>
</dbReference>
<organism evidence="1 2">
    <name type="scientific">Accipiter nisus</name>
    <name type="common">Eurasian sparrowhawk</name>
    <dbReference type="NCBI Taxonomy" id="211598"/>
    <lineage>
        <taxon>Eukaryota</taxon>
        <taxon>Metazoa</taxon>
        <taxon>Chordata</taxon>
        <taxon>Craniata</taxon>
        <taxon>Vertebrata</taxon>
        <taxon>Euteleostomi</taxon>
        <taxon>Archelosauria</taxon>
        <taxon>Archosauria</taxon>
        <taxon>Dinosauria</taxon>
        <taxon>Saurischia</taxon>
        <taxon>Theropoda</taxon>
        <taxon>Coelurosauria</taxon>
        <taxon>Aves</taxon>
        <taxon>Neognathae</taxon>
        <taxon>Neoaves</taxon>
        <taxon>Telluraves</taxon>
        <taxon>Accipitrimorphae</taxon>
        <taxon>Accipitriformes</taxon>
        <taxon>Accipitridae</taxon>
        <taxon>Accipitrinae</taxon>
        <taxon>Accipiter</taxon>
    </lineage>
</organism>
<evidence type="ECO:0000313" key="2">
    <source>
        <dbReference type="Proteomes" id="UP000694541"/>
    </source>
</evidence>
<dbReference type="AlphaFoldDB" id="A0A8B9MF82"/>
<protein>
    <submittedName>
        <fullName evidence="1">Uncharacterized protein</fullName>
    </submittedName>
</protein>